<feature type="transmembrane region" description="Helical" evidence="1">
    <location>
        <begin position="172"/>
        <end position="191"/>
    </location>
</feature>
<feature type="transmembrane region" description="Helical" evidence="1">
    <location>
        <begin position="12"/>
        <end position="38"/>
    </location>
</feature>
<gene>
    <name evidence="2" type="ORF">J7W16_14800</name>
</gene>
<reference evidence="2" key="1">
    <citation type="submission" date="2021-03" db="EMBL/GenBank/DDBJ databases">
        <title>Bacillus suaedae sp. nov., isolated from Suaeda aralocaspica.</title>
        <authorList>
            <person name="Lei R.F.R."/>
        </authorList>
    </citation>
    <scope>NUCLEOTIDE SEQUENCE</scope>
    <source>
        <strain evidence="2">YZJH907-2</strain>
    </source>
</reference>
<dbReference type="PANTHER" id="PTHR40078:SF1">
    <property type="entry name" value="INTEGRAL MEMBRANE PROTEIN"/>
    <property type="match status" value="1"/>
</dbReference>
<dbReference type="AlphaFoldDB" id="A0A941AP52"/>
<dbReference type="Pfam" id="PF19700">
    <property type="entry name" value="DUF6198"/>
    <property type="match status" value="1"/>
</dbReference>
<dbReference type="RefSeq" id="WP_210598094.1">
    <property type="nucleotide sequence ID" value="NZ_JAGKSQ010000006.1"/>
</dbReference>
<feature type="transmembrane region" description="Helical" evidence="1">
    <location>
        <begin position="146"/>
        <end position="166"/>
    </location>
</feature>
<protein>
    <submittedName>
        <fullName evidence="2">Membrane protein</fullName>
    </submittedName>
</protein>
<comment type="caution">
    <text evidence="2">The sequence shown here is derived from an EMBL/GenBank/DDBJ whole genome shotgun (WGS) entry which is preliminary data.</text>
</comment>
<keyword evidence="1" id="KW-0472">Membrane</keyword>
<feature type="transmembrane region" description="Helical" evidence="1">
    <location>
        <begin position="50"/>
        <end position="68"/>
    </location>
</feature>
<dbReference type="PANTHER" id="PTHR40078">
    <property type="entry name" value="INTEGRAL MEMBRANE PROTEIN-RELATED"/>
    <property type="match status" value="1"/>
</dbReference>
<feature type="transmembrane region" description="Helical" evidence="1">
    <location>
        <begin position="75"/>
        <end position="98"/>
    </location>
</feature>
<dbReference type="EMBL" id="JAGKSQ010000006">
    <property type="protein sequence ID" value="MBP3952390.1"/>
    <property type="molecule type" value="Genomic_DNA"/>
</dbReference>
<name>A0A941AP52_9BACI</name>
<dbReference type="Proteomes" id="UP000678228">
    <property type="component" value="Unassembled WGS sequence"/>
</dbReference>
<dbReference type="InterPro" id="IPR038750">
    <property type="entry name" value="YczE/YyaS-like"/>
</dbReference>
<sequence length="209" mass="22969">MNPVIIRILSYLGGLAIVSFGVSLTIIAGLGVGAWDALNVGLANLTQFTVGNWVIIIGVLLIFINGLLSKSRPQFLSIITVVLIGYFIDFWLLVVFRNVLFGEFFLQLSILCLGTVIIAFGAAIYLQAKFAVIPIDGLMLVVRDRFQVNFLVAKTATELLALIFAFIVGGPIGIGTVIVTFLIGPLIQWFYPIIEKRIHWQEVENQNEG</sequence>
<evidence type="ECO:0000313" key="2">
    <source>
        <dbReference type="EMBL" id="MBP3952390.1"/>
    </source>
</evidence>
<organism evidence="2 3">
    <name type="scientific">Halalkalibacter suaedae</name>
    <dbReference type="NCBI Taxonomy" id="2822140"/>
    <lineage>
        <taxon>Bacteria</taxon>
        <taxon>Bacillati</taxon>
        <taxon>Bacillota</taxon>
        <taxon>Bacilli</taxon>
        <taxon>Bacillales</taxon>
        <taxon>Bacillaceae</taxon>
        <taxon>Halalkalibacter</taxon>
    </lineage>
</organism>
<keyword evidence="3" id="KW-1185">Reference proteome</keyword>
<keyword evidence="1" id="KW-0812">Transmembrane</keyword>
<evidence type="ECO:0000313" key="3">
    <source>
        <dbReference type="Proteomes" id="UP000678228"/>
    </source>
</evidence>
<accession>A0A941AP52</accession>
<keyword evidence="1" id="KW-1133">Transmembrane helix</keyword>
<proteinExistence type="predicted"/>
<evidence type="ECO:0000256" key="1">
    <source>
        <dbReference type="SAM" id="Phobius"/>
    </source>
</evidence>
<feature type="transmembrane region" description="Helical" evidence="1">
    <location>
        <begin position="104"/>
        <end position="126"/>
    </location>
</feature>